<evidence type="ECO:0000259" key="9">
    <source>
        <dbReference type="Pfam" id="PF02698"/>
    </source>
</evidence>
<sequence>MLMLLTGLLAALGLAVLACNLWVIQSTDAFLYDSPTAIPPKGVGLVLGTSPWSREGRANAHFRGRVESAALLYKRGALQHVLLSGANPSDRYNEPRAMYKALAELGVDGQDMTLDFAGFRTLDSVVRAKQIFGLDELTLITQRFHAYRAVFIARHLGLDVVAYTAPTIPRRRSYRTEIREVFARVKAVLDLFFIDKQPRFLGEREEIRLDGDQAESNASESSPSSRSAPPDS</sequence>
<dbReference type="PANTHER" id="PTHR30336:SF0">
    <property type="entry name" value="PROTEIN SANA"/>
    <property type="match status" value="1"/>
</dbReference>
<keyword evidence="3" id="KW-0997">Cell inner membrane</keyword>
<protein>
    <recommendedName>
        <fullName evidence="9">DUF218 domain-containing protein</fullName>
    </recommendedName>
</protein>
<feature type="domain" description="DUF218" evidence="9">
    <location>
        <begin position="45"/>
        <end position="173"/>
    </location>
</feature>
<feature type="region of interest" description="Disordered" evidence="8">
    <location>
        <begin position="205"/>
        <end position="232"/>
    </location>
</feature>
<name>A0A383XR17_9GAMM</name>
<dbReference type="EMBL" id="QEQK01000014">
    <property type="protein sequence ID" value="PWN55071.1"/>
    <property type="molecule type" value="Genomic_DNA"/>
</dbReference>
<dbReference type="GO" id="GO:0005886">
    <property type="term" value="C:plasma membrane"/>
    <property type="evidence" value="ECO:0007669"/>
    <property type="project" value="UniProtKB-SubCell"/>
</dbReference>
<organism evidence="10 11">
    <name type="scientific">Abyssibacter profundi</name>
    <dbReference type="NCBI Taxonomy" id="2182787"/>
    <lineage>
        <taxon>Bacteria</taxon>
        <taxon>Pseudomonadati</taxon>
        <taxon>Pseudomonadota</taxon>
        <taxon>Gammaproteobacteria</taxon>
        <taxon>Chromatiales</taxon>
        <taxon>Oceanococcaceae</taxon>
        <taxon>Abyssibacter</taxon>
    </lineage>
</organism>
<keyword evidence="6" id="KW-0472">Membrane</keyword>
<dbReference type="InterPro" id="IPR051599">
    <property type="entry name" value="Cell_Envelope_Assoc"/>
</dbReference>
<reference evidence="10 11" key="1">
    <citation type="submission" date="2018-05" db="EMBL/GenBank/DDBJ databases">
        <title>Abyssibacter profundi OUC007T gen. nov., sp. nov, a marine bacterium isolated from seawater of the Mariana Trench.</title>
        <authorList>
            <person name="Zhou S."/>
        </authorList>
    </citation>
    <scope>NUCLEOTIDE SEQUENCE [LARGE SCALE GENOMIC DNA]</scope>
    <source>
        <strain evidence="10 11">OUC007</strain>
    </source>
</reference>
<gene>
    <name evidence="10" type="ORF">DEH80_14450</name>
</gene>
<dbReference type="CDD" id="cd06259">
    <property type="entry name" value="YdcF-like"/>
    <property type="match status" value="1"/>
</dbReference>
<evidence type="ECO:0000256" key="7">
    <source>
        <dbReference type="ARBA" id="ARBA00037355"/>
    </source>
</evidence>
<dbReference type="AlphaFoldDB" id="A0A383XR17"/>
<dbReference type="Proteomes" id="UP000251800">
    <property type="component" value="Unassembled WGS sequence"/>
</dbReference>
<dbReference type="Pfam" id="PF02698">
    <property type="entry name" value="DUF218"/>
    <property type="match status" value="1"/>
</dbReference>
<feature type="compositionally biased region" description="Low complexity" evidence="8">
    <location>
        <begin position="214"/>
        <end position="232"/>
    </location>
</feature>
<evidence type="ECO:0000256" key="6">
    <source>
        <dbReference type="ARBA" id="ARBA00023136"/>
    </source>
</evidence>
<keyword evidence="4" id="KW-0812">Transmembrane</keyword>
<dbReference type="PANTHER" id="PTHR30336">
    <property type="entry name" value="INNER MEMBRANE PROTEIN, PROBABLE PERMEASE"/>
    <property type="match status" value="1"/>
</dbReference>
<proteinExistence type="predicted"/>
<evidence type="ECO:0000256" key="2">
    <source>
        <dbReference type="ARBA" id="ARBA00022475"/>
    </source>
</evidence>
<keyword evidence="5" id="KW-1133">Transmembrane helix</keyword>
<evidence type="ECO:0000313" key="11">
    <source>
        <dbReference type="Proteomes" id="UP000251800"/>
    </source>
</evidence>
<accession>A0A383XR17</accession>
<comment type="function">
    <text evidence="7">Participates in the barrier function of the cell envelope.</text>
</comment>
<dbReference type="OrthoDB" id="9782395at2"/>
<comment type="caution">
    <text evidence="10">The sequence shown here is derived from an EMBL/GenBank/DDBJ whole genome shotgun (WGS) entry which is preliminary data.</text>
</comment>
<evidence type="ECO:0000313" key="10">
    <source>
        <dbReference type="EMBL" id="PWN55071.1"/>
    </source>
</evidence>
<evidence type="ECO:0000256" key="8">
    <source>
        <dbReference type="SAM" id="MobiDB-lite"/>
    </source>
</evidence>
<comment type="subcellular location">
    <subcellularLocation>
        <location evidence="1">Cell inner membrane</location>
        <topology evidence="1">Single-pass membrane protein</topology>
    </subcellularLocation>
</comment>
<dbReference type="InterPro" id="IPR003848">
    <property type="entry name" value="DUF218"/>
</dbReference>
<evidence type="ECO:0000256" key="3">
    <source>
        <dbReference type="ARBA" id="ARBA00022519"/>
    </source>
</evidence>
<keyword evidence="11" id="KW-1185">Reference proteome</keyword>
<dbReference type="RefSeq" id="WP_109721222.1">
    <property type="nucleotide sequence ID" value="NZ_QEQK01000014.1"/>
</dbReference>
<evidence type="ECO:0000256" key="5">
    <source>
        <dbReference type="ARBA" id="ARBA00022989"/>
    </source>
</evidence>
<keyword evidence="2" id="KW-1003">Cell membrane</keyword>
<evidence type="ECO:0000256" key="4">
    <source>
        <dbReference type="ARBA" id="ARBA00022692"/>
    </source>
</evidence>
<evidence type="ECO:0000256" key="1">
    <source>
        <dbReference type="ARBA" id="ARBA00004377"/>
    </source>
</evidence>